<dbReference type="InterPro" id="IPR036866">
    <property type="entry name" value="RibonucZ/Hydroxyglut_hydro"/>
</dbReference>
<evidence type="ECO:0000256" key="8">
    <source>
        <dbReference type="HAMAP-Rule" id="MF_01818"/>
    </source>
</evidence>
<sequence>MMDLALLGCGGSMPMTYRRLSSMLINFRGRKVLIDCGEGTQVAIRSIGWGFKTIDYICISHFHGDHTVGIPGLLGTIGNSGRTEPLTIIGPEGIKAVIDGLRVICPYLPYEVRIIEAPKESINLYDNMKLETLELKHSAPCIGYRFDVKRRAKFSVESAEKNEVPKILWSRLQKGADLEYEGKIYKPAMVLGEDREGIRLSFITDSRPLVTIPTFIENSDLFVCEGTYGNDDDRVKAIANCHMTFREAAEIAKEGKVKEMLLTHFSPAMMLPEQYIMNAREVFENTVLGEDGLIKNLSFK</sequence>
<dbReference type="OrthoDB" id="9800940at2"/>
<comment type="similarity">
    <text evidence="8">Belongs to the RNase Z family.</text>
</comment>
<dbReference type="GO" id="GO:0042781">
    <property type="term" value="F:3'-tRNA processing endoribonuclease activity"/>
    <property type="evidence" value="ECO:0007669"/>
    <property type="project" value="UniProtKB-UniRule"/>
</dbReference>
<keyword evidence="7 8" id="KW-0862">Zinc</keyword>
<feature type="binding site" evidence="8">
    <location>
        <position position="205"/>
    </location>
    <ligand>
        <name>Zn(2+)</name>
        <dbReference type="ChEBI" id="CHEBI:29105"/>
        <label>2</label>
        <note>catalytic</note>
    </ligand>
</feature>
<keyword evidence="5 8" id="KW-0255">Endonuclease</keyword>
<evidence type="ECO:0000256" key="2">
    <source>
        <dbReference type="ARBA" id="ARBA00022694"/>
    </source>
</evidence>
<protein>
    <recommendedName>
        <fullName evidence="8">Ribonuclease Z</fullName>
        <shortName evidence="8">RNase Z</shortName>
        <ecNumber evidence="8">3.1.26.11</ecNumber>
    </recommendedName>
    <alternativeName>
        <fullName evidence="8">tRNA 3 endonuclease</fullName>
    </alternativeName>
    <alternativeName>
        <fullName evidence="8">tRNase Z</fullName>
    </alternativeName>
</protein>
<feature type="active site" description="Proton acceptor" evidence="8">
    <location>
        <position position="65"/>
    </location>
</feature>
<feature type="binding site" evidence="8">
    <location>
        <position position="205"/>
    </location>
    <ligand>
        <name>Zn(2+)</name>
        <dbReference type="ChEBI" id="CHEBI:29105"/>
        <label>1</label>
        <note>catalytic</note>
    </ligand>
</feature>
<evidence type="ECO:0000313" key="10">
    <source>
        <dbReference type="Proteomes" id="UP000182135"/>
    </source>
</evidence>
<comment type="cofactor">
    <cofactor evidence="8">
        <name>Zn(2+)</name>
        <dbReference type="ChEBI" id="CHEBI:29105"/>
    </cofactor>
    <text evidence="8">Binds 2 Zn(2+) ions.</text>
</comment>
<feature type="binding site" evidence="8">
    <location>
        <position position="61"/>
    </location>
    <ligand>
        <name>Zn(2+)</name>
        <dbReference type="ChEBI" id="CHEBI:29105"/>
        <label>1</label>
        <note>catalytic</note>
    </ligand>
</feature>
<keyword evidence="4 8" id="KW-0479">Metal-binding</keyword>
<feature type="binding site" evidence="8">
    <location>
        <position position="63"/>
    </location>
    <ligand>
        <name>Zn(2+)</name>
        <dbReference type="ChEBI" id="CHEBI:29105"/>
        <label>1</label>
        <note>catalytic</note>
    </ligand>
</feature>
<feature type="binding site" evidence="8">
    <location>
        <position position="66"/>
    </location>
    <ligand>
        <name>Zn(2+)</name>
        <dbReference type="ChEBI" id="CHEBI:29105"/>
        <label>2</label>
        <note>catalytic</note>
    </ligand>
</feature>
<feature type="binding site" evidence="8">
    <location>
        <position position="65"/>
    </location>
    <ligand>
        <name>Zn(2+)</name>
        <dbReference type="ChEBI" id="CHEBI:29105"/>
        <label>2</label>
        <note>catalytic</note>
    </ligand>
</feature>
<feature type="binding site" evidence="8">
    <location>
        <position position="137"/>
    </location>
    <ligand>
        <name>Zn(2+)</name>
        <dbReference type="ChEBI" id="CHEBI:29105"/>
        <label>1</label>
        <note>catalytic</note>
    </ligand>
</feature>
<evidence type="ECO:0000313" key="9">
    <source>
        <dbReference type="EMBL" id="SFF73909.1"/>
    </source>
</evidence>
<dbReference type="SUPFAM" id="SSF56281">
    <property type="entry name" value="Metallo-hydrolase/oxidoreductase"/>
    <property type="match status" value="1"/>
</dbReference>
<dbReference type="InterPro" id="IPR013471">
    <property type="entry name" value="RNase_Z/BN"/>
</dbReference>
<dbReference type="EC" id="3.1.26.11" evidence="8"/>
<comment type="subunit">
    <text evidence="1 8">Homodimer.</text>
</comment>
<keyword evidence="2 8" id="KW-0819">tRNA processing</keyword>
<feature type="binding site" evidence="8">
    <location>
        <position position="264"/>
    </location>
    <ligand>
        <name>Zn(2+)</name>
        <dbReference type="ChEBI" id="CHEBI:29105"/>
        <label>2</label>
        <note>catalytic</note>
    </ligand>
</feature>
<evidence type="ECO:0000256" key="1">
    <source>
        <dbReference type="ARBA" id="ARBA00011738"/>
    </source>
</evidence>
<dbReference type="PANTHER" id="PTHR46018">
    <property type="entry name" value="ZINC PHOSPHODIESTERASE ELAC PROTEIN 1"/>
    <property type="match status" value="1"/>
</dbReference>
<comment type="catalytic activity">
    <reaction evidence="8">
        <text>Endonucleolytic cleavage of RNA, removing extra 3' nucleotides from tRNA precursor, generating 3' termini of tRNAs. A 3'-hydroxy group is left at the tRNA terminus and a 5'-phosphoryl group is left at the trailer molecule.</text>
        <dbReference type="EC" id="3.1.26.11"/>
    </reaction>
</comment>
<dbReference type="Pfam" id="PF23023">
    <property type="entry name" value="Anti-Pycsar_Apyc1"/>
    <property type="match status" value="1"/>
</dbReference>
<dbReference type="CDD" id="cd07717">
    <property type="entry name" value="RNaseZ_ZiPD-like_MBL-fold"/>
    <property type="match status" value="1"/>
</dbReference>
<organism evidence="9 10">
    <name type="scientific">Clostridium cadaveris</name>
    <dbReference type="NCBI Taxonomy" id="1529"/>
    <lineage>
        <taxon>Bacteria</taxon>
        <taxon>Bacillati</taxon>
        <taxon>Bacillota</taxon>
        <taxon>Clostridia</taxon>
        <taxon>Eubacteriales</taxon>
        <taxon>Clostridiaceae</taxon>
        <taxon>Clostridium</taxon>
    </lineage>
</organism>
<name>A0A1I2L5Z7_9CLOT</name>
<keyword evidence="3 8" id="KW-0540">Nuclease</keyword>
<comment type="function">
    <text evidence="8">Zinc phosphodiesterase, which displays some tRNA 3'-processing endonuclease activity. Probably involved in tRNA maturation, by removing a 3'-trailer from precursor tRNA.</text>
</comment>
<dbReference type="HAMAP" id="MF_01818">
    <property type="entry name" value="RNase_Z_BN"/>
    <property type="match status" value="1"/>
</dbReference>
<dbReference type="Gene3D" id="3.60.15.10">
    <property type="entry name" value="Ribonuclease Z/Hydroxyacylglutathione hydrolase-like"/>
    <property type="match status" value="1"/>
</dbReference>
<dbReference type="AlphaFoldDB" id="A0A1I2L5Z7"/>
<dbReference type="eggNOG" id="COG1234">
    <property type="taxonomic scope" value="Bacteria"/>
</dbReference>
<evidence type="ECO:0000256" key="4">
    <source>
        <dbReference type="ARBA" id="ARBA00022723"/>
    </source>
</evidence>
<dbReference type="STRING" id="1529.SAMN04487885_108141"/>
<dbReference type="Proteomes" id="UP000182135">
    <property type="component" value="Unassembled WGS sequence"/>
</dbReference>
<evidence type="ECO:0000256" key="3">
    <source>
        <dbReference type="ARBA" id="ARBA00022722"/>
    </source>
</evidence>
<evidence type="ECO:0000256" key="5">
    <source>
        <dbReference type="ARBA" id="ARBA00022759"/>
    </source>
</evidence>
<reference evidence="9 10" key="1">
    <citation type="submission" date="2016-10" db="EMBL/GenBank/DDBJ databases">
        <authorList>
            <person name="de Groot N.N."/>
        </authorList>
    </citation>
    <scope>NUCLEOTIDE SEQUENCE [LARGE SCALE GENOMIC DNA]</scope>
    <source>
        <strain evidence="9 10">NLAE-zl-G419</strain>
    </source>
</reference>
<dbReference type="GO" id="GO:0008270">
    <property type="term" value="F:zinc ion binding"/>
    <property type="evidence" value="ECO:0007669"/>
    <property type="project" value="UniProtKB-UniRule"/>
</dbReference>
<dbReference type="RefSeq" id="WP_074845247.1">
    <property type="nucleotide sequence ID" value="NZ_BAAACD010000020.1"/>
</dbReference>
<gene>
    <name evidence="8" type="primary">rnz</name>
    <name evidence="9" type="ORF">SAMN04487885_108141</name>
</gene>
<dbReference type="NCBIfam" id="NF000801">
    <property type="entry name" value="PRK00055.1-3"/>
    <property type="match status" value="1"/>
</dbReference>
<keyword evidence="6 8" id="KW-0378">Hydrolase</keyword>
<keyword evidence="10" id="KW-1185">Reference proteome</keyword>
<dbReference type="EMBL" id="FOOE01000008">
    <property type="protein sequence ID" value="SFF73909.1"/>
    <property type="molecule type" value="Genomic_DNA"/>
</dbReference>
<dbReference type="PANTHER" id="PTHR46018:SF2">
    <property type="entry name" value="ZINC PHOSPHODIESTERASE ELAC PROTEIN 1"/>
    <property type="match status" value="1"/>
</dbReference>
<evidence type="ECO:0000256" key="7">
    <source>
        <dbReference type="ARBA" id="ARBA00022833"/>
    </source>
</evidence>
<dbReference type="NCBIfam" id="TIGR02651">
    <property type="entry name" value="RNase_Z"/>
    <property type="match status" value="1"/>
</dbReference>
<evidence type="ECO:0000256" key="6">
    <source>
        <dbReference type="ARBA" id="ARBA00022801"/>
    </source>
</evidence>
<proteinExistence type="inferred from homology"/>
<accession>A0A1I2L5Z7</accession>